<dbReference type="RefSeq" id="WP_136867746.1">
    <property type="nucleotide sequence ID" value="NZ_CP046415.1"/>
</dbReference>
<accession>A0A6I6D5W8</accession>
<evidence type="ECO:0000313" key="3">
    <source>
        <dbReference type="Proteomes" id="UP000427716"/>
    </source>
</evidence>
<dbReference type="SUPFAM" id="SSF75169">
    <property type="entry name" value="DsrEFH-like"/>
    <property type="match status" value="1"/>
</dbReference>
<dbReference type="KEGG" id="ghl:GM160_11300"/>
<organism evidence="2 3">
    <name type="scientific">Guyparkeria halophila</name>
    <dbReference type="NCBI Taxonomy" id="47960"/>
    <lineage>
        <taxon>Bacteria</taxon>
        <taxon>Pseudomonadati</taxon>
        <taxon>Pseudomonadota</taxon>
        <taxon>Gammaproteobacteria</taxon>
        <taxon>Chromatiales</taxon>
        <taxon>Thioalkalibacteraceae</taxon>
        <taxon>Guyparkeria</taxon>
    </lineage>
</organism>
<feature type="signal peptide" evidence="1">
    <location>
        <begin position="1"/>
        <end position="19"/>
    </location>
</feature>
<dbReference type="AlphaFoldDB" id="A0A6I6D5W8"/>
<sequence>MRRLMLGLLFVLLPGLAAATDVPRPDDSRSLQGLEEARILWDVTAAEPDTLLARLGVIEQTWRDLERQGVTPRMVFGFRGGSVRLLTRDAAERDIEHAQTILQIQSKLAELARLDGVERMEVCSIASRRSGITQADLVEPLVEVGNTFVTAAAYAQRGYTKIKID</sequence>
<keyword evidence="1" id="KW-0732">Signal</keyword>
<dbReference type="Gene3D" id="3.40.1260.10">
    <property type="entry name" value="DsrEFH-like"/>
    <property type="match status" value="1"/>
</dbReference>
<dbReference type="EMBL" id="CP046415">
    <property type="protein sequence ID" value="QGT79413.1"/>
    <property type="molecule type" value="Genomic_DNA"/>
</dbReference>
<evidence type="ECO:0008006" key="4">
    <source>
        <dbReference type="Google" id="ProtNLM"/>
    </source>
</evidence>
<evidence type="ECO:0000313" key="2">
    <source>
        <dbReference type="EMBL" id="QGT79413.1"/>
    </source>
</evidence>
<dbReference type="InterPro" id="IPR027396">
    <property type="entry name" value="DsrEFH-like"/>
</dbReference>
<keyword evidence="3" id="KW-1185">Reference proteome</keyword>
<name>A0A6I6D5W8_9GAMM</name>
<dbReference type="Proteomes" id="UP000427716">
    <property type="component" value="Chromosome"/>
</dbReference>
<evidence type="ECO:0000256" key="1">
    <source>
        <dbReference type="SAM" id="SignalP"/>
    </source>
</evidence>
<gene>
    <name evidence="2" type="ORF">GM160_11300</name>
</gene>
<proteinExistence type="predicted"/>
<protein>
    <recommendedName>
        <fullName evidence="4">DsrE family protein</fullName>
    </recommendedName>
</protein>
<reference evidence="2 3" key="1">
    <citation type="submission" date="2019-11" db="EMBL/GenBank/DDBJ databases">
        <authorList>
            <person name="Zhang J."/>
            <person name="Sun C."/>
        </authorList>
    </citation>
    <scope>NUCLEOTIDE SEQUENCE [LARGE SCALE GENOMIC DNA]</scope>
    <source>
        <strain evidence="3">sp2</strain>
    </source>
</reference>
<feature type="chain" id="PRO_5026333704" description="DsrE family protein" evidence="1">
    <location>
        <begin position="20"/>
        <end position="165"/>
    </location>
</feature>